<dbReference type="InterPro" id="IPR007527">
    <property type="entry name" value="Znf_SWIM"/>
</dbReference>
<keyword evidence="2" id="KW-0862">Zinc</keyword>
<dbReference type="EMBL" id="JAJJMB010011095">
    <property type="protein sequence ID" value="KAI3904599.1"/>
    <property type="molecule type" value="Genomic_DNA"/>
</dbReference>
<name>A0AAD4SF28_9MAGN</name>
<keyword evidence="1 2" id="KW-0863">Zinc-finger</keyword>
<comment type="caution">
    <text evidence="4">The sequence shown here is derived from an EMBL/GenBank/DDBJ whole genome shotgun (WGS) entry which is preliminary data.</text>
</comment>
<evidence type="ECO:0000259" key="3">
    <source>
        <dbReference type="PROSITE" id="PS50966"/>
    </source>
</evidence>
<evidence type="ECO:0000313" key="4">
    <source>
        <dbReference type="EMBL" id="KAI3904599.1"/>
    </source>
</evidence>
<dbReference type="PROSITE" id="PS50966">
    <property type="entry name" value="ZF_SWIM"/>
    <property type="match status" value="1"/>
</dbReference>
<dbReference type="Proteomes" id="UP001202328">
    <property type="component" value="Unassembled WGS sequence"/>
</dbReference>
<dbReference type="AlphaFoldDB" id="A0AAD4SF28"/>
<protein>
    <recommendedName>
        <fullName evidence="2">Protein FAR1-RELATED SEQUENCE</fullName>
    </recommendedName>
</protein>
<keyword evidence="2" id="KW-0539">Nucleus</keyword>
<evidence type="ECO:0000313" key="5">
    <source>
        <dbReference type="Proteomes" id="UP001202328"/>
    </source>
</evidence>
<dbReference type="PANTHER" id="PTHR31669:SF302">
    <property type="entry name" value="PROTEIN FAR1-RELATED SEQUENCE"/>
    <property type="match status" value="1"/>
</dbReference>
<keyword evidence="5" id="KW-1185">Reference proteome</keyword>
<dbReference type="Pfam" id="PF04434">
    <property type="entry name" value="SWIM"/>
    <property type="match status" value="1"/>
</dbReference>
<accession>A0AAD4SF28</accession>
<evidence type="ECO:0000256" key="2">
    <source>
        <dbReference type="RuleBase" id="RU367018"/>
    </source>
</evidence>
<comment type="function">
    <text evidence="2">Putative transcription activator involved in regulating light control of development.</text>
</comment>
<gene>
    <name evidence="4" type="ORF">MKW98_014779</name>
</gene>
<evidence type="ECO:0000256" key="1">
    <source>
        <dbReference type="PROSITE-ProRule" id="PRU00325"/>
    </source>
</evidence>
<dbReference type="GO" id="GO:0005634">
    <property type="term" value="C:nucleus"/>
    <property type="evidence" value="ECO:0007669"/>
    <property type="project" value="UniProtKB-SubCell"/>
</dbReference>
<sequence length="184" mass="21482">MKRVFISHDLLVKHASEIYTHVVFNKVQKEFNTTLKYRSDILNIDGDEHIYRVRWNVGEKVLQEFTVNINGVTKKGTCNCHNFEFVGLLCSHLHHILVFRFYVIEIPPHFIMERWTKRANRYEVFGSDGLVMKDDKIGMEAMQISHYCQLPTELAYMVGKSSKAYDVAMDFLNQAFEKHSCIGS</sequence>
<feature type="domain" description="SWIM-type" evidence="3">
    <location>
        <begin position="65"/>
        <end position="101"/>
    </location>
</feature>
<dbReference type="GO" id="GO:0008270">
    <property type="term" value="F:zinc ion binding"/>
    <property type="evidence" value="ECO:0007669"/>
    <property type="project" value="UniProtKB-UniRule"/>
</dbReference>
<dbReference type="PANTHER" id="PTHR31669">
    <property type="entry name" value="PROTEIN FAR1-RELATED SEQUENCE 10-RELATED"/>
    <property type="match status" value="1"/>
</dbReference>
<organism evidence="4 5">
    <name type="scientific">Papaver atlanticum</name>
    <dbReference type="NCBI Taxonomy" id="357466"/>
    <lineage>
        <taxon>Eukaryota</taxon>
        <taxon>Viridiplantae</taxon>
        <taxon>Streptophyta</taxon>
        <taxon>Embryophyta</taxon>
        <taxon>Tracheophyta</taxon>
        <taxon>Spermatophyta</taxon>
        <taxon>Magnoliopsida</taxon>
        <taxon>Ranunculales</taxon>
        <taxon>Papaveraceae</taxon>
        <taxon>Papaveroideae</taxon>
        <taxon>Papaver</taxon>
    </lineage>
</organism>
<comment type="similarity">
    <text evidence="2">Belongs to the FHY3/FAR1 family.</text>
</comment>
<keyword evidence="2" id="KW-0479">Metal-binding</keyword>
<comment type="subcellular location">
    <subcellularLocation>
        <location evidence="2">Nucleus</location>
    </subcellularLocation>
</comment>
<dbReference type="InterPro" id="IPR031052">
    <property type="entry name" value="FHY3/FAR1"/>
</dbReference>
<dbReference type="GO" id="GO:0006355">
    <property type="term" value="P:regulation of DNA-templated transcription"/>
    <property type="evidence" value="ECO:0007669"/>
    <property type="project" value="UniProtKB-UniRule"/>
</dbReference>
<proteinExistence type="inferred from homology"/>
<reference evidence="4" key="1">
    <citation type="submission" date="2022-04" db="EMBL/GenBank/DDBJ databases">
        <title>A functionally conserved STORR gene fusion in Papaver species that diverged 16.8 million years ago.</title>
        <authorList>
            <person name="Catania T."/>
        </authorList>
    </citation>
    <scope>NUCLEOTIDE SEQUENCE</scope>
    <source>
        <strain evidence="4">S-188037</strain>
    </source>
</reference>